<reference evidence="1" key="1">
    <citation type="submission" date="2014-11" db="EMBL/GenBank/DDBJ databases">
        <authorList>
            <person name="Amaro Gonzalez C."/>
        </authorList>
    </citation>
    <scope>NUCLEOTIDE SEQUENCE</scope>
</reference>
<name>A0A0E9XGI1_ANGAN</name>
<dbReference type="AlphaFoldDB" id="A0A0E9XGI1"/>
<sequence>MHWGTPGLRLGTTVLDHSFLQQSFIQLTHPTDVDKFIELHK</sequence>
<organism evidence="1">
    <name type="scientific">Anguilla anguilla</name>
    <name type="common">European freshwater eel</name>
    <name type="synonym">Muraena anguilla</name>
    <dbReference type="NCBI Taxonomy" id="7936"/>
    <lineage>
        <taxon>Eukaryota</taxon>
        <taxon>Metazoa</taxon>
        <taxon>Chordata</taxon>
        <taxon>Craniata</taxon>
        <taxon>Vertebrata</taxon>
        <taxon>Euteleostomi</taxon>
        <taxon>Actinopterygii</taxon>
        <taxon>Neopterygii</taxon>
        <taxon>Teleostei</taxon>
        <taxon>Anguilliformes</taxon>
        <taxon>Anguillidae</taxon>
        <taxon>Anguilla</taxon>
    </lineage>
</organism>
<reference evidence="1" key="2">
    <citation type="journal article" date="2015" name="Fish Shellfish Immunol.">
        <title>Early steps in the European eel (Anguilla anguilla)-Vibrio vulnificus interaction in the gills: Role of the RtxA13 toxin.</title>
        <authorList>
            <person name="Callol A."/>
            <person name="Pajuelo D."/>
            <person name="Ebbesson L."/>
            <person name="Teles M."/>
            <person name="MacKenzie S."/>
            <person name="Amaro C."/>
        </authorList>
    </citation>
    <scope>NUCLEOTIDE SEQUENCE</scope>
</reference>
<proteinExistence type="predicted"/>
<evidence type="ECO:0000313" key="1">
    <source>
        <dbReference type="EMBL" id="JAI01828.1"/>
    </source>
</evidence>
<dbReference type="EMBL" id="GBXM01006750">
    <property type="protein sequence ID" value="JAI01828.1"/>
    <property type="molecule type" value="Transcribed_RNA"/>
</dbReference>
<accession>A0A0E9XGI1</accession>
<protein>
    <submittedName>
        <fullName evidence="1">Uncharacterized protein</fullName>
    </submittedName>
</protein>